<dbReference type="InterPro" id="IPR039373">
    <property type="entry name" value="Peptidase_M28B"/>
</dbReference>
<name>A0ABT8NE41_9BACL</name>
<dbReference type="InterPro" id="IPR007484">
    <property type="entry name" value="Peptidase_M28"/>
</dbReference>
<dbReference type="PANTHER" id="PTHR10404">
    <property type="entry name" value="N-ACETYLATED-ALPHA-LINKED ACIDIC DIPEPTIDASE"/>
    <property type="match status" value="1"/>
</dbReference>
<dbReference type="Proteomes" id="UP001172142">
    <property type="component" value="Unassembled WGS sequence"/>
</dbReference>
<dbReference type="EMBL" id="JAUJWU010000003">
    <property type="protein sequence ID" value="MDN7246164.1"/>
    <property type="molecule type" value="Genomic_DNA"/>
</dbReference>
<dbReference type="PANTHER" id="PTHR10404:SF46">
    <property type="entry name" value="VACUOLAR PROTEIN SORTING-ASSOCIATED PROTEIN 70"/>
    <property type="match status" value="1"/>
</dbReference>
<evidence type="ECO:0000313" key="3">
    <source>
        <dbReference type="Proteomes" id="UP001172142"/>
    </source>
</evidence>
<dbReference type="Pfam" id="PF04389">
    <property type="entry name" value="Peptidase_M28"/>
    <property type="match status" value="1"/>
</dbReference>
<feature type="domain" description="Peptidase M28" evidence="1">
    <location>
        <begin position="223"/>
        <end position="409"/>
    </location>
</feature>
<accession>A0ABT8NE41</accession>
<protein>
    <submittedName>
        <fullName evidence="2">M28 family peptidase</fullName>
    </submittedName>
</protein>
<evidence type="ECO:0000259" key="1">
    <source>
        <dbReference type="Pfam" id="PF04389"/>
    </source>
</evidence>
<dbReference type="InterPro" id="IPR046450">
    <property type="entry name" value="PA_dom_sf"/>
</dbReference>
<dbReference type="RefSeq" id="WP_301856757.1">
    <property type="nucleotide sequence ID" value="NZ_JAUJWU010000003.1"/>
</dbReference>
<evidence type="ECO:0000313" key="2">
    <source>
        <dbReference type="EMBL" id="MDN7246164.1"/>
    </source>
</evidence>
<sequence length="577" mass="64619">MPALLKEQEKLFLDEINLNVPGTVLNKFLTLIRESGSVDEKLAVDFLISYLEEWQVTYKVHEPELYVSIPKRAYLKTTSPFAKKFNAKTPAFSAITGHQTVSGELSYVATDFVVEEEQNISKKIVLTEGYPTPEKVQQLTVLGARALVFINPGETIHEGICTPIWGAPDLDNYNTEPPIAVLAVNKSDGEELKEWVAKGNVTADCQTHLEQGWKACPIVDAFIEGTEEPDKYVLLHGHLDSWHEGIGDNATGNAALLEMIRIFQKNKDKLKRSIRVAIWTGHSTGSYGGSTWFADQFGLEIEQNCIAQINCKSPGCRWATSYECMTWTSEAEDFCKEVIKDAVGQKSKGSRPLRTGDYSFNNIGVTSYFMLSSTIPEVALQKKGYYSVGGCGGNIEWHTEQDLMHVADLDILTKDIKVYLVGVLRAVNSSIHPFNFAATAKEFKDTLQFYQRQAGKHFDFGLSMQEAGNLEQELLMFYKGMERLRELPATASEVQRANAKLRKLARILIPINFSRMGKYRHDPALNVPALPDLAPAGEFEQLQEGSHEHTVLKTHLKRGENRVVSAIREARELVNRP</sequence>
<keyword evidence="3" id="KW-1185">Reference proteome</keyword>
<dbReference type="SUPFAM" id="SSF53187">
    <property type="entry name" value="Zn-dependent exopeptidases"/>
    <property type="match status" value="1"/>
</dbReference>
<dbReference type="Gene3D" id="3.40.630.10">
    <property type="entry name" value="Zn peptidases"/>
    <property type="match status" value="1"/>
</dbReference>
<organism evidence="2 3">
    <name type="scientific">Planococcus shenhongbingii</name>
    <dbReference type="NCBI Taxonomy" id="3058398"/>
    <lineage>
        <taxon>Bacteria</taxon>
        <taxon>Bacillati</taxon>
        <taxon>Bacillota</taxon>
        <taxon>Bacilli</taxon>
        <taxon>Bacillales</taxon>
        <taxon>Caryophanaceae</taxon>
        <taxon>Planococcus</taxon>
    </lineage>
</organism>
<reference evidence="2 3" key="1">
    <citation type="submission" date="2023-07" db="EMBL/GenBank/DDBJ databases">
        <title>Novel species in genus Planococcus.</title>
        <authorList>
            <person name="Ning S."/>
        </authorList>
    </citation>
    <scope>NUCLEOTIDE SEQUENCE [LARGE SCALE GENOMIC DNA]</scope>
    <source>
        <strain evidence="2 3">N017</strain>
    </source>
</reference>
<proteinExistence type="predicted"/>
<comment type="caution">
    <text evidence="2">The sequence shown here is derived from an EMBL/GenBank/DDBJ whole genome shotgun (WGS) entry which is preliminary data.</text>
</comment>
<dbReference type="Gene3D" id="3.50.30.30">
    <property type="match status" value="1"/>
</dbReference>
<dbReference type="SUPFAM" id="SSF52025">
    <property type="entry name" value="PA domain"/>
    <property type="match status" value="1"/>
</dbReference>
<gene>
    <name evidence="2" type="ORF">QWY13_11775</name>
</gene>